<sequence>MKNHVFALILICTSLLQSCNEKSNIGLFTNPSETIKVNFGLNNNKAPFYKVSYNNKIVLDSSILGIERKDESFYNNLEIITISEPKLVKDHYTMHQGKQKNIEYEANQYIVELQNENEKRINIIFNISDDGVAFKYKFPEASDSIFKIEDEKTTYNFTSNTKAWLQPMSRAKTGWEQVHPSYEEHYISNISVDEKSPIGEGWVYPALFKANDTWLVVSETGLKANYCGTRLMYNEEDEALKVTFPQKEEIFPNGELKPESKTPWETPWRIITIGDLKTVTESTLGTDLANKAIEMGTSFIESGLASWSWALLKDDSVNYETTKEFIDYASDMHWKYCLIDVNWDTTIGDEKMKALADYANSKNVKLIVWYNSSGSWNTTPYHPKSKLLTQEGRETEFKRMNDLGISGVKIDFFGGDGQSMIAYYHDILKDAAKNKLLVNFHGATLPRGWQRTYPHLMTVEAIKGEEFITFDQENADLQASHCAMLPFTRNIFDPMDFTPMVLDSIPGIQRKTTKSFELALPILFLSGIQHIAETPAGMEKQPDFIIEFLKDIPTNWDESKFISGFPGKDVVMARRKGDNWFVVGINGEDQSKTLDLDLSFIKNSKGILYTEKDNEFYRETINSDSLTKIQLKRNDGFVVKF</sequence>
<evidence type="ECO:0000256" key="4">
    <source>
        <dbReference type="ARBA" id="ARBA00022837"/>
    </source>
</evidence>
<dbReference type="InterPro" id="IPR014718">
    <property type="entry name" value="GH-type_carb-bd"/>
</dbReference>
<reference evidence="9 10" key="1">
    <citation type="submission" date="2024-02" db="EMBL/GenBank/DDBJ databases">
        <title>Winogradskyella poriferorum JCM 12885.</title>
        <authorList>
            <person name="Zhang D.-F."/>
            <person name="Fu Z.-Y."/>
        </authorList>
    </citation>
    <scope>NUCLEOTIDE SEQUENCE [LARGE SCALE GENOMIC DNA]</scope>
    <source>
        <strain evidence="9 10">JCM 12885</strain>
    </source>
</reference>
<protein>
    <submittedName>
        <fullName evidence="9">Glycoside hydrolase family 97 catalytic domain-containing protein</fullName>
    </submittedName>
</protein>
<dbReference type="Gene3D" id="2.70.98.10">
    <property type="match status" value="1"/>
</dbReference>
<accession>A0ABU7W949</accession>
<dbReference type="InterPro" id="IPR052720">
    <property type="entry name" value="Glycosyl_hydrolase_97"/>
</dbReference>
<comment type="caution">
    <text evidence="9">The sequence shown here is derived from an EMBL/GenBank/DDBJ whole genome shotgun (WGS) entry which is preliminary data.</text>
</comment>
<evidence type="ECO:0000259" key="7">
    <source>
        <dbReference type="Pfam" id="PF14508"/>
    </source>
</evidence>
<keyword evidence="5" id="KW-0326">Glycosidase</keyword>
<keyword evidence="10" id="KW-1185">Reference proteome</keyword>
<proteinExistence type="predicted"/>
<dbReference type="Pfam" id="PF10566">
    <property type="entry name" value="Glyco_hydro_97"/>
    <property type="match status" value="1"/>
</dbReference>
<evidence type="ECO:0000259" key="6">
    <source>
        <dbReference type="Pfam" id="PF10566"/>
    </source>
</evidence>
<organism evidence="9 10">
    <name type="scientific">Winogradskyella poriferorum</name>
    <dbReference type="NCBI Taxonomy" id="307627"/>
    <lineage>
        <taxon>Bacteria</taxon>
        <taxon>Pseudomonadati</taxon>
        <taxon>Bacteroidota</taxon>
        <taxon>Flavobacteriia</taxon>
        <taxon>Flavobacteriales</taxon>
        <taxon>Flavobacteriaceae</taxon>
        <taxon>Winogradskyella</taxon>
    </lineage>
</organism>
<evidence type="ECO:0000313" key="9">
    <source>
        <dbReference type="EMBL" id="MEF3080488.1"/>
    </source>
</evidence>
<dbReference type="InterPro" id="IPR013785">
    <property type="entry name" value="Aldolase_TIM"/>
</dbReference>
<dbReference type="Gene3D" id="3.20.20.70">
    <property type="entry name" value="Aldolase class I"/>
    <property type="match status" value="1"/>
</dbReference>
<dbReference type="EMBL" id="JAZHOU010000008">
    <property type="protein sequence ID" value="MEF3080488.1"/>
    <property type="molecule type" value="Genomic_DNA"/>
</dbReference>
<name>A0ABU7W949_9FLAO</name>
<dbReference type="InterPro" id="IPR029486">
    <property type="entry name" value="GH97_N"/>
</dbReference>
<evidence type="ECO:0000313" key="10">
    <source>
        <dbReference type="Proteomes" id="UP001356704"/>
    </source>
</evidence>
<dbReference type="InterPro" id="IPR013780">
    <property type="entry name" value="Glyco_hydro_b"/>
</dbReference>
<dbReference type="SUPFAM" id="SSF51445">
    <property type="entry name" value="(Trans)glycosidases"/>
    <property type="match status" value="1"/>
</dbReference>
<feature type="domain" description="Glycosyl-hydrolase 97 catalytic" evidence="6">
    <location>
        <begin position="309"/>
        <end position="461"/>
    </location>
</feature>
<keyword evidence="3 9" id="KW-0378">Hydrolase</keyword>
<dbReference type="InterPro" id="IPR019563">
    <property type="entry name" value="GH97_catalytic"/>
</dbReference>
<dbReference type="Proteomes" id="UP001356704">
    <property type="component" value="Unassembled WGS sequence"/>
</dbReference>
<evidence type="ECO:0000259" key="8">
    <source>
        <dbReference type="Pfam" id="PF14509"/>
    </source>
</evidence>
<evidence type="ECO:0000256" key="2">
    <source>
        <dbReference type="ARBA" id="ARBA00011245"/>
    </source>
</evidence>
<evidence type="ECO:0000256" key="5">
    <source>
        <dbReference type="ARBA" id="ARBA00023295"/>
    </source>
</evidence>
<evidence type="ECO:0000256" key="3">
    <source>
        <dbReference type="ARBA" id="ARBA00022801"/>
    </source>
</evidence>
<keyword evidence="4" id="KW-0106">Calcium</keyword>
<dbReference type="PROSITE" id="PS51257">
    <property type="entry name" value="PROKAR_LIPOPROTEIN"/>
    <property type="match status" value="1"/>
</dbReference>
<dbReference type="Gene3D" id="2.60.40.1180">
    <property type="entry name" value="Golgi alpha-mannosidase II"/>
    <property type="match status" value="1"/>
</dbReference>
<dbReference type="Pfam" id="PF14508">
    <property type="entry name" value="GH97_N"/>
    <property type="match status" value="1"/>
</dbReference>
<dbReference type="PANTHER" id="PTHR35803:SF2">
    <property type="entry name" value="RETAINING ALPHA-GALACTOSIDASE"/>
    <property type="match status" value="1"/>
</dbReference>
<comment type="subunit">
    <text evidence="2">Monomer.</text>
</comment>
<dbReference type="Pfam" id="PF14509">
    <property type="entry name" value="GH97_C"/>
    <property type="match status" value="1"/>
</dbReference>
<gene>
    <name evidence="9" type="ORF">V1468_15850</name>
</gene>
<dbReference type="GO" id="GO:0016787">
    <property type="term" value="F:hydrolase activity"/>
    <property type="evidence" value="ECO:0007669"/>
    <property type="project" value="UniProtKB-KW"/>
</dbReference>
<feature type="domain" description="Glycosyl-hydrolase 97 N-terminal" evidence="7">
    <location>
        <begin position="31"/>
        <end position="289"/>
    </location>
</feature>
<dbReference type="InterPro" id="IPR017853">
    <property type="entry name" value="GH"/>
</dbReference>
<comment type="cofactor">
    <cofactor evidence="1">
        <name>Ca(2+)</name>
        <dbReference type="ChEBI" id="CHEBI:29108"/>
    </cofactor>
</comment>
<evidence type="ECO:0000256" key="1">
    <source>
        <dbReference type="ARBA" id="ARBA00001913"/>
    </source>
</evidence>
<dbReference type="InterPro" id="IPR029483">
    <property type="entry name" value="GH97_C"/>
</dbReference>
<dbReference type="PANTHER" id="PTHR35803">
    <property type="entry name" value="GLUCAN 1,4-ALPHA-GLUCOSIDASE SUSB-RELATED"/>
    <property type="match status" value="1"/>
</dbReference>
<dbReference type="RefSeq" id="WP_331811188.1">
    <property type="nucleotide sequence ID" value="NZ_JAZHOU010000008.1"/>
</dbReference>
<feature type="domain" description="Glycosyl-hydrolase 97 C-terminal oligomerisation" evidence="8">
    <location>
        <begin position="555"/>
        <end position="641"/>
    </location>
</feature>